<dbReference type="Proteomes" id="UP000199397">
    <property type="component" value="Unassembled WGS sequence"/>
</dbReference>
<dbReference type="STRING" id="525918.SAMN05660964_03296"/>
<protein>
    <submittedName>
        <fullName evidence="3">CHAT domain-containing protein</fullName>
    </submittedName>
</protein>
<sequence>MNLPLILLTFANDKADYLSGIGREMAQLETLLTPIAQRLDFELKLFPYTDSHALLDYLNENRERLVLLHFSGHSNSDVLQLDDGEWHIKGFAAKLGNCPHLRLVVLNGCQNAAQVHALRAANVAAVIGTHAPIGDKTATEFTQAFYHAFAEQALPLLDAFVQAQTDVQTLNGQPYRSLDITTPSAEADWAWFIASHTPDWKLADVANPCNRLPALLRGELPAKPFKNLYYYTEADAEIFFGRCQAILDVMQLLDETKEPVLLLHGGTGVGKSSFLLAGLIPRLKAPSRQQTVRYLRYNDCDPQQNLLQQLFGSTDPATIRSLLNTPTATGLPAIWIIDQLEEIFFADQHPQLDTLLTTLHTVFYPEETRPNAKLILSLRKEWFADLLDACQEYNINVSRYLLNPLDKLSIIEVIQTPAETPYLHQHYNLSIQNPPDGQLAAQIADDLLTDKQSNIAPTLQIILSRLWKRVENQQERIWNEDLYLDEKRTGLLLEDYLNQQLQDIAEKENWGKEAKESGLLLDVLYTHTTDQGTAKNVTIAEYEVLYPHISYRVALLKALQGRHLIIEPQTRELQTTLQQTRLAHDTLAQLVKTQYLISELPGQRARKILNQCKSEWIINVKLYEKEEPTLNAYDLKVIGKGQSGTIDWHQNNVERNIIKKSKRIRNNKRIAGYMSAMLLMTLIASSMYYYNKLSPEAIIDANINRYHLIQQEHKRGKVAIDEKILPKINEVRAKFINADVNDEFISQEYLFYKHAIIADLCLMEIQIRSKATKNSEGNLDEVINTALTHSRTSINALKHMDEQFVENKDGITGNRLFNTLLMSVQIYSWKHCRENKAIPVAVKQMYDEIPFSYIELYKDEHDQCLLNTLKILKENEYERSKR</sequence>
<evidence type="ECO:0000259" key="1">
    <source>
        <dbReference type="Pfam" id="PF12770"/>
    </source>
</evidence>
<accession>A0A1H4G605</accession>
<dbReference type="Pfam" id="PF12770">
    <property type="entry name" value="CHAT"/>
    <property type="match status" value="1"/>
</dbReference>
<dbReference type="InterPro" id="IPR024983">
    <property type="entry name" value="CHAT_dom"/>
</dbReference>
<feature type="domain" description="CHAT" evidence="1">
    <location>
        <begin position="42"/>
        <end position="194"/>
    </location>
</feature>
<reference evidence="3 4" key="1">
    <citation type="submission" date="2016-10" db="EMBL/GenBank/DDBJ databases">
        <authorList>
            <person name="de Groot N.N."/>
        </authorList>
    </citation>
    <scope>NUCLEOTIDE SEQUENCE [LARGE SCALE GENOMIC DNA]</scope>
    <source>
        <strain evidence="3 4">DSM 21228</strain>
    </source>
</reference>
<proteinExistence type="predicted"/>
<dbReference type="SUPFAM" id="SSF52540">
    <property type="entry name" value="P-loop containing nucleoside triphosphate hydrolases"/>
    <property type="match status" value="1"/>
</dbReference>
<name>A0A1H4G605_9GAMM</name>
<dbReference type="Pfam" id="PF20703">
    <property type="entry name" value="nSTAND1"/>
    <property type="match status" value="1"/>
</dbReference>
<evidence type="ECO:0000313" key="4">
    <source>
        <dbReference type="Proteomes" id="UP000199397"/>
    </source>
</evidence>
<evidence type="ECO:0000313" key="3">
    <source>
        <dbReference type="EMBL" id="SEB05029.1"/>
    </source>
</evidence>
<dbReference type="InterPro" id="IPR027417">
    <property type="entry name" value="P-loop_NTPase"/>
</dbReference>
<dbReference type="AlphaFoldDB" id="A0A1H4G605"/>
<dbReference type="InterPro" id="IPR049052">
    <property type="entry name" value="nSTAND1"/>
</dbReference>
<keyword evidence="4" id="KW-1185">Reference proteome</keyword>
<organism evidence="3 4">
    <name type="scientific">Thiothrix caldifontis</name>
    <dbReference type="NCBI Taxonomy" id="525918"/>
    <lineage>
        <taxon>Bacteria</taxon>
        <taxon>Pseudomonadati</taxon>
        <taxon>Pseudomonadota</taxon>
        <taxon>Gammaproteobacteria</taxon>
        <taxon>Thiotrichales</taxon>
        <taxon>Thiotrichaceae</taxon>
        <taxon>Thiothrix</taxon>
    </lineage>
</organism>
<feature type="domain" description="Novel STAND NTPase 1" evidence="2">
    <location>
        <begin position="224"/>
        <end position="588"/>
    </location>
</feature>
<dbReference type="RefSeq" id="WP_175517996.1">
    <property type="nucleotide sequence ID" value="NZ_FNQP01000028.1"/>
</dbReference>
<evidence type="ECO:0000259" key="2">
    <source>
        <dbReference type="Pfam" id="PF20703"/>
    </source>
</evidence>
<gene>
    <name evidence="3" type="ORF">SAMN05660964_03296</name>
</gene>
<dbReference type="EMBL" id="FNQP01000028">
    <property type="protein sequence ID" value="SEB05029.1"/>
    <property type="molecule type" value="Genomic_DNA"/>
</dbReference>